<evidence type="ECO:0000313" key="3">
    <source>
        <dbReference type="EMBL" id="CAH3166882.1"/>
    </source>
</evidence>
<proteinExistence type="predicted"/>
<protein>
    <recommendedName>
        <fullName evidence="5">SAM domain-containing protein</fullName>
    </recommendedName>
</protein>
<reference evidence="3 4" key="1">
    <citation type="submission" date="2022-05" db="EMBL/GenBank/DDBJ databases">
        <authorList>
            <consortium name="Genoscope - CEA"/>
            <person name="William W."/>
        </authorList>
    </citation>
    <scope>NUCLEOTIDE SEQUENCE [LARGE SCALE GENOMIC DNA]</scope>
</reference>
<organism evidence="3 4">
    <name type="scientific">Porites lobata</name>
    <dbReference type="NCBI Taxonomy" id="104759"/>
    <lineage>
        <taxon>Eukaryota</taxon>
        <taxon>Metazoa</taxon>
        <taxon>Cnidaria</taxon>
        <taxon>Anthozoa</taxon>
        <taxon>Hexacorallia</taxon>
        <taxon>Scleractinia</taxon>
        <taxon>Fungiina</taxon>
        <taxon>Poritidae</taxon>
        <taxon>Porites</taxon>
    </lineage>
</organism>
<gene>
    <name evidence="3" type="ORF">PLOB_00007911</name>
</gene>
<keyword evidence="4" id="KW-1185">Reference proteome</keyword>
<feature type="region of interest" description="Disordered" evidence="2">
    <location>
        <begin position="63"/>
        <end position="109"/>
    </location>
</feature>
<feature type="coiled-coil region" evidence="1">
    <location>
        <begin position="206"/>
        <end position="233"/>
    </location>
</feature>
<feature type="non-terminal residue" evidence="3">
    <location>
        <position position="1"/>
    </location>
</feature>
<comment type="caution">
    <text evidence="3">The sequence shown here is derived from an EMBL/GenBank/DDBJ whole genome shotgun (WGS) entry which is preliminary data.</text>
</comment>
<evidence type="ECO:0000256" key="2">
    <source>
        <dbReference type="SAM" id="MobiDB-lite"/>
    </source>
</evidence>
<dbReference type="Proteomes" id="UP001159405">
    <property type="component" value="Unassembled WGS sequence"/>
</dbReference>
<evidence type="ECO:0000313" key="4">
    <source>
        <dbReference type="Proteomes" id="UP001159405"/>
    </source>
</evidence>
<feature type="compositionally biased region" description="Polar residues" evidence="2">
    <location>
        <begin position="99"/>
        <end position="109"/>
    </location>
</feature>
<keyword evidence="1" id="KW-0175">Coiled coil</keyword>
<evidence type="ECO:0008006" key="5">
    <source>
        <dbReference type="Google" id="ProtNLM"/>
    </source>
</evidence>
<dbReference type="EMBL" id="CALNXK010000139">
    <property type="protein sequence ID" value="CAH3166882.1"/>
    <property type="molecule type" value="Genomic_DNA"/>
</dbReference>
<sequence>KSIEDFLREVDEDLLIYAGELRSNGFTSTASAKYLTENDLAGIPEGHKRLILNMVSRLRTPVRERPQTKFPSFSEKSPASKSPARKKTVLSAGEASVGQEAQWSQREASVSRPTIRRKLLSPGERFMDEKRRAVEDKLAEAAEKRKVLEDCYRRIKEAASENNLTGQRCSNCHYRNHTVRSCQMEKCESVFFCGEITRHPDEKMKLQEQKNEIKALETSATKLEQELRSREAAFDRVQGSVNKQLEDMLLKEYPEEYVQNNARNWLKIQQDIAFVKKSLKGSGPPRREIVKSLLERKKSAENDKRLGLKSLPERGAAANSSTADCSQTRVRLESYGVTFPDRRNFTSSTSFCLSPSTAEEEEEQLCMAKQLSLGSIPFDNGDNTEQTKEVANILLSFKSSNE</sequence>
<feature type="compositionally biased region" description="Low complexity" evidence="2">
    <location>
        <begin position="69"/>
        <end position="82"/>
    </location>
</feature>
<name>A0ABN8QLY0_9CNID</name>
<evidence type="ECO:0000256" key="1">
    <source>
        <dbReference type="SAM" id="Coils"/>
    </source>
</evidence>
<accession>A0ABN8QLY0</accession>